<keyword evidence="6 9" id="KW-1133">Transmembrane helix</keyword>
<sequence>MSQNIVDKKKNHHEDDKTKSRALNSFLWIIIALVVAVAALGNVYFTDQISTSIRVVAIIVLLLIALGLMAVTNQGKKALGFFKESKIELRKIVWPTRQEATQTTLIVMAVTVVVALVLWGLDSIIMSLVTFLTDLRF</sequence>
<proteinExistence type="inferred from homology"/>
<comment type="caution">
    <text evidence="9">Lacks conserved residue(s) required for the propagation of feature annotation.</text>
</comment>
<evidence type="ECO:0000256" key="5">
    <source>
        <dbReference type="ARBA" id="ARBA00022927"/>
    </source>
</evidence>
<keyword evidence="7 9" id="KW-0811">Translocation</keyword>
<dbReference type="RefSeq" id="WP_279572552.1">
    <property type="nucleotide sequence ID" value="NZ_LWID01000001.1"/>
</dbReference>
<dbReference type="PRINTS" id="PR01650">
    <property type="entry name" value="SECETRNLCASE"/>
</dbReference>
<comment type="subcellular location">
    <subcellularLocation>
        <location evidence="1">Membrane</location>
    </subcellularLocation>
</comment>
<evidence type="ECO:0000256" key="4">
    <source>
        <dbReference type="ARBA" id="ARBA00022692"/>
    </source>
</evidence>
<keyword evidence="11" id="KW-1185">Reference proteome</keyword>
<dbReference type="NCBIfam" id="TIGR00964">
    <property type="entry name" value="secE_bact"/>
    <property type="match status" value="1"/>
</dbReference>
<evidence type="ECO:0000256" key="6">
    <source>
        <dbReference type="ARBA" id="ARBA00022989"/>
    </source>
</evidence>
<comment type="similarity">
    <text evidence="9">Belongs to the SecE/SEC61-gamma family.</text>
</comment>
<organism evidence="10 11">
    <name type="scientific">Volucribacter amazonae</name>
    <dbReference type="NCBI Taxonomy" id="256731"/>
    <lineage>
        <taxon>Bacteria</taxon>
        <taxon>Pseudomonadati</taxon>
        <taxon>Pseudomonadota</taxon>
        <taxon>Gammaproteobacteria</taxon>
        <taxon>Pasteurellales</taxon>
        <taxon>Pasteurellaceae</taxon>
        <taxon>Volucribacter</taxon>
    </lineage>
</organism>
<evidence type="ECO:0000256" key="1">
    <source>
        <dbReference type="ARBA" id="ARBA00004370"/>
    </source>
</evidence>
<evidence type="ECO:0000256" key="8">
    <source>
        <dbReference type="ARBA" id="ARBA00023136"/>
    </source>
</evidence>
<dbReference type="GO" id="GO:0008320">
    <property type="term" value="F:protein transmembrane transporter activity"/>
    <property type="evidence" value="ECO:0007669"/>
    <property type="project" value="UniProtKB-UniRule"/>
</dbReference>
<comment type="function">
    <text evidence="9">Essential subunit of the Sec protein translocation channel SecYEG. Clamps together the 2 halves of SecY. May contact the channel plug during translocation.</text>
</comment>
<evidence type="ECO:0000256" key="7">
    <source>
        <dbReference type="ARBA" id="ARBA00023010"/>
    </source>
</evidence>
<keyword evidence="8 9" id="KW-0472">Membrane</keyword>
<comment type="caution">
    <text evidence="10">The sequence shown here is derived from an EMBL/GenBank/DDBJ whole genome shotgun (WGS) entry which is preliminary data.</text>
</comment>
<dbReference type="EMBL" id="LWID01000001">
    <property type="protein sequence ID" value="MDG6895122.1"/>
    <property type="molecule type" value="Genomic_DNA"/>
</dbReference>
<evidence type="ECO:0000256" key="2">
    <source>
        <dbReference type="ARBA" id="ARBA00022448"/>
    </source>
</evidence>
<dbReference type="GO" id="GO:0065002">
    <property type="term" value="P:intracellular protein transmembrane transport"/>
    <property type="evidence" value="ECO:0007669"/>
    <property type="project" value="UniProtKB-UniRule"/>
</dbReference>
<dbReference type="Pfam" id="PF00584">
    <property type="entry name" value="SecE"/>
    <property type="match status" value="1"/>
</dbReference>
<dbReference type="Proteomes" id="UP001155500">
    <property type="component" value="Unassembled WGS sequence"/>
</dbReference>
<dbReference type="InterPro" id="IPR001901">
    <property type="entry name" value="Translocase_SecE/Sec61-g"/>
</dbReference>
<name>A0A9X4SHZ0_9PAST</name>
<feature type="transmembrane region" description="Helical" evidence="9">
    <location>
        <begin position="26"/>
        <end position="45"/>
    </location>
</feature>
<evidence type="ECO:0000313" key="11">
    <source>
        <dbReference type="Proteomes" id="UP001155500"/>
    </source>
</evidence>
<dbReference type="GO" id="GO:0009306">
    <property type="term" value="P:protein secretion"/>
    <property type="evidence" value="ECO:0007669"/>
    <property type="project" value="UniProtKB-UniRule"/>
</dbReference>
<feature type="transmembrane region" description="Helical" evidence="9">
    <location>
        <begin position="105"/>
        <end position="132"/>
    </location>
</feature>
<keyword evidence="2 9" id="KW-0813">Transport</keyword>
<dbReference type="Gene3D" id="1.20.5.1030">
    <property type="entry name" value="Preprotein translocase secy subunit"/>
    <property type="match status" value="1"/>
</dbReference>
<dbReference type="HAMAP" id="MF_00422">
    <property type="entry name" value="SecE"/>
    <property type="match status" value="1"/>
</dbReference>
<dbReference type="NCBIfam" id="NF004376">
    <property type="entry name" value="PRK05740.2-1"/>
    <property type="match status" value="1"/>
</dbReference>
<dbReference type="PANTHER" id="PTHR33910">
    <property type="entry name" value="PROTEIN TRANSLOCASE SUBUNIT SECE"/>
    <property type="match status" value="1"/>
</dbReference>
<keyword evidence="5 9" id="KW-0653">Protein transport</keyword>
<dbReference type="GO" id="GO:0043952">
    <property type="term" value="P:protein transport by the Sec complex"/>
    <property type="evidence" value="ECO:0007669"/>
    <property type="project" value="UniProtKB-UniRule"/>
</dbReference>
<evidence type="ECO:0000256" key="9">
    <source>
        <dbReference type="HAMAP-Rule" id="MF_00422"/>
    </source>
</evidence>
<dbReference type="GO" id="GO:0005886">
    <property type="term" value="C:plasma membrane"/>
    <property type="evidence" value="ECO:0007669"/>
    <property type="project" value="UniProtKB-UniRule"/>
</dbReference>
<dbReference type="GO" id="GO:0006605">
    <property type="term" value="P:protein targeting"/>
    <property type="evidence" value="ECO:0007669"/>
    <property type="project" value="UniProtKB-UniRule"/>
</dbReference>
<keyword evidence="4 9" id="KW-0812">Transmembrane</keyword>
<dbReference type="InterPro" id="IPR005807">
    <property type="entry name" value="SecE_bac"/>
</dbReference>
<evidence type="ECO:0000313" key="10">
    <source>
        <dbReference type="EMBL" id="MDG6895122.1"/>
    </source>
</evidence>
<feature type="transmembrane region" description="Helical" evidence="9">
    <location>
        <begin position="51"/>
        <end position="71"/>
    </location>
</feature>
<accession>A0A9X4SHZ0</accession>
<dbReference type="AlphaFoldDB" id="A0A9X4SHZ0"/>
<keyword evidence="3 9" id="KW-1003">Cell membrane</keyword>
<comment type="subunit">
    <text evidence="9">Component of the Sec protein translocase complex. Heterotrimer consisting of SecY, SecE and SecG subunits. The heterotrimers can form oligomers, although 1 heterotrimer is thought to be able to translocate proteins. Interacts with the ribosome. Interacts with SecDF, and other proteins may be involved. Interacts with SecA.</text>
</comment>
<reference evidence="10" key="1">
    <citation type="submission" date="2016-03" db="EMBL/GenBank/DDBJ databases">
        <title>Co-evolution between Pasteurellaceae and their hosts.</title>
        <authorList>
            <person name="Hansen M.J."/>
            <person name="Bojesen A.M."/>
            <person name="Planet P."/>
        </authorList>
    </citation>
    <scope>NUCLEOTIDE SEQUENCE</scope>
    <source>
        <strain evidence="10">146/S8/89</strain>
    </source>
</reference>
<evidence type="ECO:0000256" key="3">
    <source>
        <dbReference type="ARBA" id="ARBA00022475"/>
    </source>
</evidence>
<dbReference type="InterPro" id="IPR038379">
    <property type="entry name" value="SecE_sf"/>
</dbReference>
<protein>
    <recommendedName>
        <fullName evidence="9">Protein translocase subunit SecE</fullName>
    </recommendedName>
</protein>
<dbReference type="PANTHER" id="PTHR33910:SF1">
    <property type="entry name" value="PROTEIN TRANSLOCASE SUBUNIT SECE"/>
    <property type="match status" value="1"/>
</dbReference>
<gene>
    <name evidence="9" type="primary">secE</name>
    <name evidence="10" type="ORF">A6A20_05640</name>
</gene>